<proteinExistence type="predicted"/>
<organism evidence="1 2">
    <name type="scientific">Galbibacter pacificus</name>
    <dbReference type="NCBI Taxonomy" id="2996052"/>
    <lineage>
        <taxon>Bacteria</taxon>
        <taxon>Pseudomonadati</taxon>
        <taxon>Bacteroidota</taxon>
        <taxon>Flavobacteriia</taxon>
        <taxon>Flavobacteriales</taxon>
        <taxon>Flavobacteriaceae</taxon>
        <taxon>Galbibacter</taxon>
    </lineage>
</organism>
<protein>
    <recommendedName>
        <fullName evidence="3">Sigma-70 family RNA polymerase sigma factor</fullName>
    </recommendedName>
</protein>
<evidence type="ECO:0000313" key="2">
    <source>
        <dbReference type="Proteomes" id="UP001153642"/>
    </source>
</evidence>
<comment type="caution">
    <text evidence="1">The sequence shown here is derived from an EMBL/GenBank/DDBJ whole genome shotgun (WGS) entry which is preliminary data.</text>
</comment>
<dbReference type="SUPFAM" id="SSF88946">
    <property type="entry name" value="Sigma2 domain of RNA polymerase sigma factors"/>
    <property type="match status" value="1"/>
</dbReference>
<evidence type="ECO:0000313" key="1">
    <source>
        <dbReference type="EMBL" id="MDG3585491.1"/>
    </source>
</evidence>
<reference evidence="1" key="1">
    <citation type="submission" date="2022-11" db="EMBL/GenBank/DDBJ databases">
        <title>High-quality draft genome sequence of Galbibacter sp. strain CMA-7.</title>
        <authorList>
            <person name="Wei L."/>
            <person name="Dong C."/>
            <person name="Shao Z."/>
        </authorList>
    </citation>
    <scope>NUCLEOTIDE SEQUENCE</scope>
    <source>
        <strain evidence="1">CMA-7</strain>
    </source>
</reference>
<sequence>MKMNPNLQDISKEHDRFVLMAKKLLGAAANDDKANEMVQEMYIKLHERLSDQSQPQLQFVSTGYIFRMLRNHLYNSTAKKQYEYLQDDDYWSSTQTYEDNELLEWRQDISAKLDEIPYLEREVLLRHQEQSQRSLQRETGVCRDRLRMYKNRALDKLKEMYNDDV</sequence>
<name>A0ABT6FQG1_9FLAO</name>
<dbReference type="EMBL" id="JAPMUA010000002">
    <property type="protein sequence ID" value="MDG3585491.1"/>
    <property type="molecule type" value="Genomic_DNA"/>
</dbReference>
<keyword evidence="2" id="KW-1185">Reference proteome</keyword>
<dbReference type="InterPro" id="IPR013325">
    <property type="entry name" value="RNA_pol_sigma_r2"/>
</dbReference>
<evidence type="ECO:0008006" key="3">
    <source>
        <dbReference type="Google" id="ProtNLM"/>
    </source>
</evidence>
<dbReference type="RefSeq" id="WP_277899243.1">
    <property type="nucleotide sequence ID" value="NZ_JAPMUA010000002.1"/>
</dbReference>
<accession>A0ABT6FQG1</accession>
<gene>
    <name evidence="1" type="ORF">OSR52_06375</name>
</gene>
<dbReference type="SUPFAM" id="SSF88659">
    <property type="entry name" value="Sigma3 and sigma4 domains of RNA polymerase sigma factors"/>
    <property type="match status" value="1"/>
</dbReference>
<dbReference type="Proteomes" id="UP001153642">
    <property type="component" value="Unassembled WGS sequence"/>
</dbReference>
<dbReference type="InterPro" id="IPR013324">
    <property type="entry name" value="RNA_pol_sigma_r3/r4-like"/>
</dbReference>